<dbReference type="Proteomes" id="UP001432027">
    <property type="component" value="Unassembled WGS sequence"/>
</dbReference>
<evidence type="ECO:0000256" key="6">
    <source>
        <dbReference type="ARBA" id="ARBA00023180"/>
    </source>
</evidence>
<dbReference type="Pfam" id="PF00884">
    <property type="entry name" value="Sulfatase"/>
    <property type="match status" value="1"/>
</dbReference>
<evidence type="ECO:0000313" key="8">
    <source>
        <dbReference type="EMBL" id="GMT07705.1"/>
    </source>
</evidence>
<dbReference type="InterPro" id="IPR017850">
    <property type="entry name" value="Alkaline_phosphatase_core_sf"/>
</dbReference>
<dbReference type="InterPro" id="IPR000917">
    <property type="entry name" value="Sulfatase_N"/>
</dbReference>
<evidence type="ECO:0000256" key="1">
    <source>
        <dbReference type="ARBA" id="ARBA00001913"/>
    </source>
</evidence>
<sequence>RTTSVRAFSLLIPMGSRERLRALVFLLLTVVKFASAASKPNILLIFADDLGYNDLDWRDSRLHTPFLRSLAFHKNTVQLNNSYVNQLCTPTRSALMTGYYPFRIGTQSGVFLHMEPTGVPVVFPFVSDNLRSLGYKTYLVGKWHLGYCNKQFLPTERGFDYFYGYYGPQTGYFNHSADQMHRESGKLLHGLDLFEEKQAGESKPDFSKDGIYSTDLFSGKAIETLSRHDKNDPFFMFLSFQSVHPPLQVPKSYEVHCKAFKPNTLRRVYCGMLAAMDVAIARVIKALKQRGLYENTIIIFSSDNGGGVEFGASNAPLRGEKDTLWEGGTRTNTFVHSPQFIKKFAVRNEMFHVVDYHATLLGIGGMDINAYGDGINQWQYISTGVPKLRRFQFIYNIDEHGSAIRDGDYKLIFGNADKRSTEHSGKFRLYRISTDSTESKDIAKENPAIVARMKSKLLSLANFSRKNVRAPLSMYGDPAKFNGTYSSYWCTI</sequence>
<dbReference type="PROSITE" id="PS00149">
    <property type="entry name" value="SULFATASE_2"/>
    <property type="match status" value="1"/>
</dbReference>
<evidence type="ECO:0000256" key="5">
    <source>
        <dbReference type="ARBA" id="ARBA00022837"/>
    </source>
</evidence>
<name>A0AAV5UNA7_9BILA</name>
<evidence type="ECO:0000256" key="2">
    <source>
        <dbReference type="ARBA" id="ARBA00008779"/>
    </source>
</evidence>
<comment type="similarity">
    <text evidence="2">Belongs to the sulfatase family.</text>
</comment>
<dbReference type="InterPro" id="IPR024607">
    <property type="entry name" value="Sulfatase_CS"/>
</dbReference>
<gene>
    <name evidence="8" type="ORF">PENTCL1PPCAC_29879</name>
</gene>
<evidence type="ECO:0000313" key="9">
    <source>
        <dbReference type="Proteomes" id="UP001432027"/>
    </source>
</evidence>
<comment type="cofactor">
    <cofactor evidence="1">
        <name>Ca(2+)</name>
        <dbReference type="ChEBI" id="CHEBI:29108"/>
    </cofactor>
</comment>
<dbReference type="PANTHER" id="PTHR10342:SF274">
    <property type="entry name" value="ARYLSULFATASE B"/>
    <property type="match status" value="1"/>
</dbReference>
<dbReference type="CDD" id="cd16029">
    <property type="entry name" value="4-S"/>
    <property type="match status" value="1"/>
</dbReference>
<keyword evidence="4" id="KW-0378">Hydrolase</keyword>
<keyword evidence="6" id="KW-0325">Glycoprotein</keyword>
<dbReference type="GO" id="GO:0008484">
    <property type="term" value="F:sulfuric ester hydrolase activity"/>
    <property type="evidence" value="ECO:0007669"/>
    <property type="project" value="InterPro"/>
</dbReference>
<feature type="domain" description="Sulfatase N-terminal" evidence="7">
    <location>
        <begin position="40"/>
        <end position="365"/>
    </location>
</feature>
<dbReference type="EMBL" id="BTSX01000006">
    <property type="protein sequence ID" value="GMT07705.1"/>
    <property type="molecule type" value="Genomic_DNA"/>
</dbReference>
<dbReference type="PANTHER" id="PTHR10342">
    <property type="entry name" value="ARYLSULFATASE"/>
    <property type="match status" value="1"/>
</dbReference>
<evidence type="ECO:0000256" key="4">
    <source>
        <dbReference type="ARBA" id="ARBA00022801"/>
    </source>
</evidence>
<organism evidence="8 9">
    <name type="scientific">Pristionchus entomophagus</name>
    <dbReference type="NCBI Taxonomy" id="358040"/>
    <lineage>
        <taxon>Eukaryota</taxon>
        <taxon>Metazoa</taxon>
        <taxon>Ecdysozoa</taxon>
        <taxon>Nematoda</taxon>
        <taxon>Chromadorea</taxon>
        <taxon>Rhabditida</taxon>
        <taxon>Rhabditina</taxon>
        <taxon>Diplogasteromorpha</taxon>
        <taxon>Diplogasteroidea</taxon>
        <taxon>Neodiplogasteridae</taxon>
        <taxon>Pristionchus</taxon>
    </lineage>
</organism>
<dbReference type="Gene3D" id="3.30.1120.10">
    <property type="match status" value="1"/>
</dbReference>
<keyword evidence="3" id="KW-0479">Metal-binding</keyword>
<comment type="caution">
    <text evidence="8">The sequence shown here is derived from an EMBL/GenBank/DDBJ whole genome shotgun (WGS) entry which is preliminary data.</text>
</comment>
<keyword evidence="5" id="KW-0106">Calcium</keyword>
<reference evidence="8" key="1">
    <citation type="submission" date="2023-10" db="EMBL/GenBank/DDBJ databases">
        <title>Genome assembly of Pristionchus species.</title>
        <authorList>
            <person name="Yoshida K."/>
            <person name="Sommer R.J."/>
        </authorList>
    </citation>
    <scope>NUCLEOTIDE SEQUENCE</scope>
    <source>
        <strain evidence="8">RS0144</strain>
    </source>
</reference>
<evidence type="ECO:0000259" key="7">
    <source>
        <dbReference type="Pfam" id="PF00884"/>
    </source>
</evidence>
<dbReference type="GO" id="GO:0046872">
    <property type="term" value="F:metal ion binding"/>
    <property type="evidence" value="ECO:0007669"/>
    <property type="project" value="UniProtKB-KW"/>
</dbReference>
<dbReference type="SUPFAM" id="SSF53649">
    <property type="entry name" value="Alkaline phosphatase-like"/>
    <property type="match status" value="1"/>
</dbReference>
<dbReference type="AlphaFoldDB" id="A0AAV5UNA7"/>
<protein>
    <recommendedName>
        <fullName evidence="7">Sulfatase N-terminal domain-containing protein</fullName>
    </recommendedName>
</protein>
<evidence type="ECO:0000256" key="3">
    <source>
        <dbReference type="ARBA" id="ARBA00022723"/>
    </source>
</evidence>
<dbReference type="InterPro" id="IPR047115">
    <property type="entry name" value="ARSB"/>
</dbReference>
<accession>A0AAV5UNA7</accession>
<dbReference type="Gene3D" id="3.40.720.10">
    <property type="entry name" value="Alkaline Phosphatase, subunit A"/>
    <property type="match status" value="1"/>
</dbReference>
<keyword evidence="9" id="KW-1185">Reference proteome</keyword>
<proteinExistence type="inferred from homology"/>
<feature type="non-terminal residue" evidence="8">
    <location>
        <position position="1"/>
    </location>
</feature>